<keyword evidence="2" id="KW-0812">Transmembrane</keyword>
<dbReference type="STRING" id="1050174.CEPID_03875"/>
<dbReference type="KEGG" id="cei:CEPID_03875"/>
<accession>A0A0G3GT00</accession>
<evidence type="ECO:0000313" key="3">
    <source>
        <dbReference type="EMBL" id="AKK02648.1"/>
    </source>
</evidence>
<name>A0A0G3GT00_9CORY</name>
<feature type="compositionally biased region" description="Basic and acidic residues" evidence="1">
    <location>
        <begin position="20"/>
        <end position="30"/>
    </location>
</feature>
<dbReference type="EMBL" id="CP011541">
    <property type="protein sequence ID" value="AKK02648.1"/>
    <property type="molecule type" value="Genomic_DNA"/>
</dbReference>
<dbReference type="OrthoDB" id="4428043at2"/>
<feature type="compositionally biased region" description="Acidic residues" evidence="1">
    <location>
        <begin position="436"/>
        <end position="477"/>
    </location>
</feature>
<keyword evidence="4" id="KW-1185">Reference proteome</keyword>
<feature type="transmembrane region" description="Helical" evidence="2">
    <location>
        <begin position="59"/>
        <end position="80"/>
    </location>
</feature>
<feature type="compositionally biased region" description="Acidic residues" evidence="1">
    <location>
        <begin position="491"/>
        <end position="502"/>
    </location>
</feature>
<gene>
    <name evidence="3" type="ORF">CEPID_03875</name>
</gene>
<sequence>MSKNVSPQARPARSARSRGKVREGNKKLDRSAASASSAVNSTTDHTTYRGRLKIFLPRVLITNVIVIPFLLVVAIAGILLTNSSFVALPATIAQLWLISQGAPVASSSTQLAIVPLLPMMGVVALGARRVYGVVKDRVSLADLYVLVACVAGVPLLLSLTAVAMLLDAAQVLPVAVPSVGLVLSRTLMTSLLGFAFGMGSRLWRALLKRFNLPAEIFDGLVIALRYLAGLGAVGLVAVLVSIVAHAGQLGEVFGAYTDPAARGNLIGLSVLYLPNMAMFAAMVLTGVELAIGRGALSLFGAFLVPLPPLPVLVAVPASVWPYAWALLAIALLVGFAVSYRPLLRAQRPLLDVGCAAIWTIVLTAVLLLFTSGSMGQHGFVGPVWWLALLLVPVWLVGSGLVLVGVAKFAARSGADDGGEVVEYAPATAVAEAGGEVGEDGQEAQEGEAEAAEPEVAEDGEETKEADEVTEPADEAETIEAHGTVDNKGIEVESETSVDEDDATQAGNAVPLGLKEKNNDKK</sequence>
<feature type="compositionally biased region" description="Basic and acidic residues" evidence="1">
    <location>
        <begin position="478"/>
        <end position="490"/>
    </location>
</feature>
<dbReference type="AlphaFoldDB" id="A0A0G3GT00"/>
<feature type="transmembrane region" description="Helical" evidence="2">
    <location>
        <begin position="186"/>
        <end position="203"/>
    </location>
</feature>
<proteinExistence type="predicted"/>
<feature type="transmembrane region" description="Helical" evidence="2">
    <location>
        <begin position="143"/>
        <end position="166"/>
    </location>
</feature>
<dbReference type="Pfam" id="PF19877">
    <property type="entry name" value="DUF6350"/>
    <property type="match status" value="1"/>
</dbReference>
<organism evidence="3 4">
    <name type="scientific">Corynebacterium epidermidicanis</name>
    <dbReference type="NCBI Taxonomy" id="1050174"/>
    <lineage>
        <taxon>Bacteria</taxon>
        <taxon>Bacillati</taxon>
        <taxon>Actinomycetota</taxon>
        <taxon>Actinomycetes</taxon>
        <taxon>Mycobacteriales</taxon>
        <taxon>Corynebacteriaceae</taxon>
        <taxon>Corynebacterium</taxon>
    </lineage>
</organism>
<feature type="transmembrane region" description="Helical" evidence="2">
    <location>
        <begin position="111"/>
        <end position="131"/>
    </location>
</feature>
<dbReference type="RefSeq" id="WP_144413441.1">
    <property type="nucleotide sequence ID" value="NZ_CP011541.1"/>
</dbReference>
<feature type="transmembrane region" description="Helical" evidence="2">
    <location>
        <begin position="383"/>
        <end position="405"/>
    </location>
</feature>
<feature type="transmembrane region" description="Helical" evidence="2">
    <location>
        <begin position="224"/>
        <end position="246"/>
    </location>
</feature>
<feature type="transmembrane region" description="Helical" evidence="2">
    <location>
        <begin position="319"/>
        <end position="337"/>
    </location>
</feature>
<evidence type="ECO:0000256" key="1">
    <source>
        <dbReference type="SAM" id="MobiDB-lite"/>
    </source>
</evidence>
<feature type="transmembrane region" description="Helical" evidence="2">
    <location>
        <begin position="294"/>
        <end position="313"/>
    </location>
</feature>
<dbReference type="PATRIC" id="fig|1050174.4.peg.785"/>
<feature type="compositionally biased region" description="Low complexity" evidence="1">
    <location>
        <begin position="1"/>
        <end position="12"/>
    </location>
</feature>
<feature type="transmembrane region" description="Helical" evidence="2">
    <location>
        <begin position="349"/>
        <end position="371"/>
    </location>
</feature>
<evidence type="ECO:0000256" key="2">
    <source>
        <dbReference type="SAM" id="Phobius"/>
    </source>
</evidence>
<reference evidence="3 4" key="1">
    <citation type="submission" date="2015-05" db="EMBL/GenBank/DDBJ databases">
        <title>Complete genome sequence of Corynebacterium epidermidicanis DSM 45586, isolated from the skin of a dog suffering from pruritus.</title>
        <authorList>
            <person name="Ruckert C."/>
            <person name="Albersmeier A."/>
            <person name="Winkler A."/>
            <person name="Tauch A."/>
        </authorList>
    </citation>
    <scope>NUCLEOTIDE SEQUENCE [LARGE SCALE GENOMIC DNA]</scope>
    <source>
        <strain evidence="3 4">DSM 45586</strain>
    </source>
</reference>
<dbReference type="InterPro" id="IPR045931">
    <property type="entry name" value="DUF6350"/>
</dbReference>
<dbReference type="Proteomes" id="UP000035368">
    <property type="component" value="Chromosome"/>
</dbReference>
<feature type="region of interest" description="Disordered" evidence="1">
    <location>
        <begin position="1"/>
        <end position="40"/>
    </location>
</feature>
<feature type="region of interest" description="Disordered" evidence="1">
    <location>
        <begin position="431"/>
        <end position="521"/>
    </location>
</feature>
<protein>
    <submittedName>
        <fullName evidence="3">Uncharacterized protein</fullName>
    </submittedName>
</protein>
<keyword evidence="2" id="KW-0472">Membrane</keyword>
<feature type="transmembrane region" description="Helical" evidence="2">
    <location>
        <begin position="266"/>
        <end position="287"/>
    </location>
</feature>
<evidence type="ECO:0000313" key="4">
    <source>
        <dbReference type="Proteomes" id="UP000035368"/>
    </source>
</evidence>
<keyword evidence="2" id="KW-1133">Transmembrane helix</keyword>